<comment type="caution">
    <text evidence="2">The sequence shown here is derived from an EMBL/GenBank/DDBJ whole genome shotgun (WGS) entry which is preliminary data.</text>
</comment>
<organism evidence="2 3">
    <name type="scientific">Danxiaibacter flavus</name>
    <dbReference type="NCBI Taxonomy" id="3049108"/>
    <lineage>
        <taxon>Bacteria</taxon>
        <taxon>Pseudomonadati</taxon>
        <taxon>Bacteroidota</taxon>
        <taxon>Chitinophagia</taxon>
        <taxon>Chitinophagales</taxon>
        <taxon>Chitinophagaceae</taxon>
        <taxon>Danxiaibacter</taxon>
    </lineage>
</organism>
<protein>
    <submittedName>
        <fullName evidence="2">Transposase</fullName>
    </submittedName>
</protein>
<evidence type="ECO:0000259" key="1">
    <source>
        <dbReference type="Pfam" id="PF01609"/>
    </source>
</evidence>
<accession>A0ABV3ZPW5</accession>
<proteinExistence type="predicted"/>
<name>A0ABV3ZPW5_9BACT</name>
<reference evidence="2 3" key="1">
    <citation type="submission" date="2023-07" db="EMBL/GenBank/DDBJ databases">
        <authorList>
            <person name="Lian W.-H."/>
        </authorList>
    </citation>
    <scope>NUCLEOTIDE SEQUENCE [LARGE SCALE GENOMIC DNA]</scope>
    <source>
        <strain evidence="2 3">SYSU DXS3180</strain>
    </source>
</reference>
<dbReference type="PANTHER" id="PTHR37529">
    <property type="entry name" value="TRANSPOSASE INSG FOR INSERTION SEQUENCE ELEMENT IS4-RELATED"/>
    <property type="match status" value="1"/>
</dbReference>
<keyword evidence="3" id="KW-1185">Reference proteome</keyword>
<dbReference type="Pfam" id="PF01609">
    <property type="entry name" value="DDE_Tnp_1"/>
    <property type="match status" value="1"/>
</dbReference>
<dbReference type="InterPro" id="IPR012337">
    <property type="entry name" value="RNaseH-like_sf"/>
</dbReference>
<evidence type="ECO:0000313" key="2">
    <source>
        <dbReference type="EMBL" id="MEX6691349.1"/>
    </source>
</evidence>
<dbReference type="EMBL" id="JAULBC010000025">
    <property type="protein sequence ID" value="MEX6691349.1"/>
    <property type="molecule type" value="Genomic_DNA"/>
</dbReference>
<feature type="non-terminal residue" evidence="2">
    <location>
        <position position="243"/>
    </location>
</feature>
<feature type="domain" description="Transposase IS4-like" evidence="1">
    <location>
        <begin position="93"/>
        <end position="208"/>
    </location>
</feature>
<dbReference type="InterPro" id="IPR002559">
    <property type="entry name" value="Transposase_11"/>
</dbReference>
<evidence type="ECO:0000313" key="3">
    <source>
        <dbReference type="Proteomes" id="UP001560573"/>
    </source>
</evidence>
<dbReference type="Proteomes" id="UP001560573">
    <property type="component" value="Unassembled WGS sequence"/>
</dbReference>
<dbReference type="SUPFAM" id="SSF53098">
    <property type="entry name" value="Ribonuclease H-like"/>
    <property type="match status" value="1"/>
</dbReference>
<dbReference type="PANTHER" id="PTHR37529:SF1">
    <property type="entry name" value="TRANSPOSASE INSG FOR INSERTION SEQUENCE ELEMENT IS4-RELATED"/>
    <property type="match status" value="1"/>
</dbReference>
<sequence>MNRNRNGEREFVRNCKLTFKNLIVLLSKGLTRSLQRELNSFFAEVQEADYSVFEVTKSALTHARRKLKPEAFKELNQEALRTFYEEAPWLNWRGHRLLACDGSTMVLPRHPTTEEEFGVHEFGSKADSENCIARISLLYDVLNLTTLDSQLGKYITSERELLENHLAQTTFKNQDLLLLDRGYAGIALMHELQQKGVDFCMRLTDNWWKAIREMIEKGEKDKLVTFKLPAQYRKQMELKGIPA</sequence>
<gene>
    <name evidence="2" type="ORF">QTN47_27820</name>
</gene>